<keyword evidence="3" id="KW-1185">Reference proteome</keyword>
<accession>A0AB34HVS8</accession>
<feature type="compositionally biased region" description="Polar residues" evidence="1">
    <location>
        <begin position="25"/>
        <end position="68"/>
    </location>
</feature>
<dbReference type="EMBL" id="JAIQCJ010000625">
    <property type="protein sequence ID" value="KAJ8795111.1"/>
    <property type="molecule type" value="Genomic_DNA"/>
</dbReference>
<evidence type="ECO:0000313" key="2">
    <source>
        <dbReference type="EMBL" id="KAJ8795111.1"/>
    </source>
</evidence>
<dbReference type="AlphaFoldDB" id="A0AB34HVS8"/>
<evidence type="ECO:0000256" key="1">
    <source>
        <dbReference type="SAM" id="MobiDB-lite"/>
    </source>
</evidence>
<organism evidence="2 3">
    <name type="scientific">Eschrichtius robustus</name>
    <name type="common">California gray whale</name>
    <name type="synonym">Eschrichtius gibbosus</name>
    <dbReference type="NCBI Taxonomy" id="9764"/>
    <lineage>
        <taxon>Eukaryota</taxon>
        <taxon>Metazoa</taxon>
        <taxon>Chordata</taxon>
        <taxon>Craniata</taxon>
        <taxon>Vertebrata</taxon>
        <taxon>Euteleostomi</taxon>
        <taxon>Mammalia</taxon>
        <taxon>Eutheria</taxon>
        <taxon>Laurasiatheria</taxon>
        <taxon>Artiodactyla</taxon>
        <taxon>Whippomorpha</taxon>
        <taxon>Cetacea</taxon>
        <taxon>Mysticeti</taxon>
        <taxon>Eschrichtiidae</taxon>
        <taxon>Eschrichtius</taxon>
    </lineage>
</organism>
<reference evidence="2 3" key="1">
    <citation type="submission" date="2022-11" db="EMBL/GenBank/DDBJ databases">
        <title>Whole genome sequence of Eschrichtius robustus ER-17-0199.</title>
        <authorList>
            <person name="Bruniche-Olsen A."/>
            <person name="Black A.N."/>
            <person name="Fields C.J."/>
            <person name="Walden K."/>
            <person name="Dewoody J.A."/>
        </authorList>
    </citation>
    <scope>NUCLEOTIDE SEQUENCE [LARGE SCALE GENOMIC DNA]</scope>
    <source>
        <strain evidence="2">ER-17-0199</strain>
        <tissue evidence="2">Blubber</tissue>
    </source>
</reference>
<protein>
    <submittedName>
        <fullName evidence="2">Uncharacterized protein</fullName>
    </submittedName>
</protein>
<gene>
    <name evidence="2" type="ORF">J1605_018698</name>
</gene>
<dbReference type="Proteomes" id="UP001159641">
    <property type="component" value="Unassembled WGS sequence"/>
</dbReference>
<name>A0AB34HVS8_ESCRO</name>
<proteinExistence type="predicted"/>
<feature type="region of interest" description="Disordered" evidence="1">
    <location>
        <begin position="1"/>
        <end position="68"/>
    </location>
</feature>
<sequence>MATHLLLGHKSTELEGYTISLRPQPLSNLTNSSNPFPSHKNTQSSSAENQQPSDGQEPEQNASSTVNLPATSLIVLEKKKITPVPYTKCDLSTSRNQNRNSPFLERASFHQKEKSLTRLSSGASTGFCFCCD</sequence>
<comment type="caution">
    <text evidence="2">The sequence shown here is derived from an EMBL/GenBank/DDBJ whole genome shotgun (WGS) entry which is preliminary data.</text>
</comment>
<evidence type="ECO:0000313" key="3">
    <source>
        <dbReference type="Proteomes" id="UP001159641"/>
    </source>
</evidence>